<dbReference type="Proteomes" id="UP000054485">
    <property type="component" value="Unassembled WGS sequence"/>
</dbReference>
<keyword evidence="3 6" id="KW-1133">Transmembrane helix</keyword>
<reference evidence="10" key="2">
    <citation type="submission" date="2015-01" db="EMBL/GenBank/DDBJ databases">
        <title>Evolutionary Origins and Diversification of the Mycorrhizal Mutualists.</title>
        <authorList>
            <consortium name="DOE Joint Genome Institute"/>
            <consortium name="Mycorrhizal Genomics Consortium"/>
            <person name="Kohler A."/>
            <person name="Kuo A."/>
            <person name="Nagy L.G."/>
            <person name="Floudas D."/>
            <person name="Copeland A."/>
            <person name="Barry K.W."/>
            <person name="Cichocki N."/>
            <person name="Veneault-Fourrey C."/>
            <person name="LaButti K."/>
            <person name="Lindquist E.A."/>
            <person name="Lipzen A."/>
            <person name="Lundell T."/>
            <person name="Morin E."/>
            <person name="Murat C."/>
            <person name="Riley R."/>
            <person name="Ohm R."/>
            <person name="Sun H."/>
            <person name="Tunlid A."/>
            <person name="Henrissat B."/>
            <person name="Grigoriev I.V."/>
            <person name="Hibbett D.S."/>
            <person name="Martin F."/>
        </authorList>
    </citation>
    <scope>NUCLEOTIDE SEQUENCE [LARGE SCALE GENOMIC DNA]</scope>
    <source>
        <strain evidence="10">UH-Slu-Lm8-n1</strain>
    </source>
</reference>
<dbReference type="PANTHER" id="PTHR39469">
    <property type="entry name" value="CHROMOSOME 1, WHOLE GENOME SHOTGUN SEQUENCE"/>
    <property type="match status" value="1"/>
</dbReference>
<feature type="transmembrane region" description="Helical" evidence="6">
    <location>
        <begin position="113"/>
        <end position="132"/>
    </location>
</feature>
<dbReference type="Pfam" id="PF13886">
    <property type="entry name" value="TM7S3_TM198"/>
    <property type="match status" value="1"/>
</dbReference>
<evidence type="ECO:0000256" key="5">
    <source>
        <dbReference type="SAM" id="MobiDB-lite"/>
    </source>
</evidence>
<feature type="region of interest" description="Disordered" evidence="5">
    <location>
        <begin position="796"/>
        <end position="970"/>
    </location>
</feature>
<feature type="transmembrane region" description="Helical" evidence="6">
    <location>
        <begin position="270"/>
        <end position="293"/>
    </location>
</feature>
<dbReference type="AlphaFoldDB" id="A0A0D0B9L1"/>
<evidence type="ECO:0000256" key="4">
    <source>
        <dbReference type="ARBA" id="ARBA00023136"/>
    </source>
</evidence>
<dbReference type="OrthoDB" id="102260at2759"/>
<dbReference type="InterPro" id="IPR025256">
    <property type="entry name" value="TM7S3/TM198-like_dom"/>
</dbReference>
<dbReference type="EMBL" id="KN835159">
    <property type="protein sequence ID" value="KIK46424.1"/>
    <property type="molecule type" value="Genomic_DNA"/>
</dbReference>
<feature type="chain" id="PRO_5002224518" description="TM7S3/TM198-like domain-containing protein" evidence="7">
    <location>
        <begin position="28"/>
        <end position="970"/>
    </location>
</feature>
<feature type="region of interest" description="Disordered" evidence="5">
    <location>
        <begin position="531"/>
        <end position="550"/>
    </location>
</feature>
<keyword evidence="7" id="KW-0732">Signal</keyword>
<evidence type="ECO:0000256" key="3">
    <source>
        <dbReference type="ARBA" id="ARBA00022989"/>
    </source>
</evidence>
<keyword evidence="4 6" id="KW-0472">Membrane</keyword>
<sequence>MARAPLSTLCLMLGLLLCSSLFFQVSAQSTNQTTASSGTPSPTVSVNVTTFLTTSSYTLTSVSHSGNIATTITTVLPTVYNATSTIHANSSTPTSSASPTPTPIVLATRITPAFGVLGAILIITGLPSAFWGHKNRWTSFFLIGFYTLSLVCFVLIVKFGILPAINPPNNTLQGMFVLASAVAGIMGGAFTIFFWKATKYFIGAWGGFAFGLWIQCFKNGGLITPVGMRWILYIGNCFLRTPPCSPLTRHSACSVVAFVLCTIPRIHWHMLLVATAFVGSSAFILGVDCYTTAGLKEFYVWNLGFTSLFPKYVNNGIAFPVTQTMEIELGLIGAISLMGGAVQLRILRVLQRKLKEIAQEEKKRDEEAELNASGKFKELSKEQEEWERDHPSLGMHGRTASGYSGTPLMKDFPTRGSQDGRASMFTLVGGRGRYTSGVSDFMAAPTPDEDIKRVARDSQAPGALPALDLGLGIQQDVPSGFITDNDPDSSDTKHSDVRKAGVSSELEDLARKEELLAEIQTIRRSIDALRSETPGLDSDDSRSRRISLTSRRTLSYDLDNAIAPRPHTRPPRQPDPRGRAQSMELSKLIDTPPLGASIGRPTSVPLRDDDWDSYVRDRKLLQPPAGVTAPIPTSRLSTTGSLSAQQRLPVPSAVAEALSQRKHRESLLDPGVGPDTSAKDTSDEDAPIATLAAARAHTRKPKPYFSSTIPVASTPSQPPAASARHPPAILSRSAPLLSEPERSNIPIVLPPTRPLKAAVAESSSNIPMIIPRGQSANIAAPVAKRPEPQRVATFEEMEERHREKMRGLQAPITEAEKQNADVQAAKHRWERSKAVEREAVNRRQAEKAAELAREEKEKLRRKSEDGLGKAGPEDDKNPERRPKGINADKLAAIGGVNNPSSSKRQSVLRVEDWQRHQQDVELGIRPERAAGTKRESRGMKAEANATVPFPGQSRPMDRRRSAGVPRDPPS</sequence>
<dbReference type="HOGENOM" id="CLU_010250_0_0_1"/>
<feature type="compositionally biased region" description="Low complexity" evidence="5">
    <location>
        <begin position="710"/>
        <end position="723"/>
    </location>
</feature>
<feature type="compositionally biased region" description="Basic and acidic residues" evidence="5">
    <location>
        <begin position="375"/>
        <end position="391"/>
    </location>
</feature>
<feature type="compositionally biased region" description="Basic and acidic residues" evidence="5">
    <location>
        <begin position="831"/>
        <end position="882"/>
    </location>
</feature>
<feature type="region of interest" description="Disordered" evidence="5">
    <location>
        <begin position="555"/>
        <end position="609"/>
    </location>
</feature>
<feature type="region of interest" description="Disordered" evidence="5">
    <location>
        <begin position="659"/>
        <end position="685"/>
    </location>
</feature>
<dbReference type="InParanoid" id="A0A0D0B9L1"/>
<dbReference type="STRING" id="930992.A0A0D0B9L1"/>
<dbReference type="PANTHER" id="PTHR39469:SF1">
    <property type="entry name" value="DUF4203 DOMAIN-CONTAINING PROTEIN"/>
    <property type="match status" value="1"/>
</dbReference>
<feature type="transmembrane region" description="Helical" evidence="6">
    <location>
        <begin position="174"/>
        <end position="195"/>
    </location>
</feature>
<feature type="region of interest" description="Disordered" evidence="5">
    <location>
        <begin position="360"/>
        <end position="406"/>
    </location>
</feature>
<feature type="compositionally biased region" description="Basic and acidic residues" evidence="5">
    <location>
        <begin position="909"/>
        <end position="940"/>
    </location>
</feature>
<feature type="region of interest" description="Disordered" evidence="5">
    <location>
        <begin position="478"/>
        <end position="505"/>
    </location>
</feature>
<feature type="region of interest" description="Disordered" evidence="5">
    <location>
        <begin position="702"/>
        <end position="726"/>
    </location>
</feature>
<accession>A0A0D0B9L1</accession>
<evidence type="ECO:0000259" key="8">
    <source>
        <dbReference type="Pfam" id="PF13886"/>
    </source>
</evidence>
<evidence type="ECO:0000256" key="1">
    <source>
        <dbReference type="ARBA" id="ARBA00004141"/>
    </source>
</evidence>
<keyword evidence="10" id="KW-1185">Reference proteome</keyword>
<feature type="signal peptide" evidence="7">
    <location>
        <begin position="1"/>
        <end position="27"/>
    </location>
</feature>
<evidence type="ECO:0000313" key="10">
    <source>
        <dbReference type="Proteomes" id="UP000054485"/>
    </source>
</evidence>
<reference evidence="9 10" key="1">
    <citation type="submission" date="2014-04" db="EMBL/GenBank/DDBJ databases">
        <authorList>
            <consortium name="DOE Joint Genome Institute"/>
            <person name="Kuo A."/>
            <person name="Ruytinx J."/>
            <person name="Rineau F."/>
            <person name="Colpaert J."/>
            <person name="Kohler A."/>
            <person name="Nagy L.G."/>
            <person name="Floudas D."/>
            <person name="Copeland A."/>
            <person name="Barry K.W."/>
            <person name="Cichocki N."/>
            <person name="Veneault-Fourrey C."/>
            <person name="LaButti K."/>
            <person name="Lindquist E.A."/>
            <person name="Lipzen A."/>
            <person name="Lundell T."/>
            <person name="Morin E."/>
            <person name="Murat C."/>
            <person name="Sun H."/>
            <person name="Tunlid A."/>
            <person name="Henrissat B."/>
            <person name="Grigoriev I.V."/>
            <person name="Hibbett D.S."/>
            <person name="Martin F."/>
            <person name="Nordberg H.P."/>
            <person name="Cantor M.N."/>
            <person name="Hua S.X."/>
        </authorList>
    </citation>
    <scope>NUCLEOTIDE SEQUENCE [LARGE SCALE GENOMIC DNA]</scope>
    <source>
        <strain evidence="9 10">UH-Slu-Lm8-n1</strain>
    </source>
</reference>
<feature type="region of interest" description="Disordered" evidence="5">
    <location>
        <begin position="623"/>
        <end position="647"/>
    </location>
</feature>
<evidence type="ECO:0000256" key="7">
    <source>
        <dbReference type="SAM" id="SignalP"/>
    </source>
</evidence>
<dbReference type="GO" id="GO:0016020">
    <property type="term" value="C:membrane"/>
    <property type="evidence" value="ECO:0007669"/>
    <property type="project" value="UniProtKB-SubCell"/>
</dbReference>
<comment type="subcellular location">
    <subcellularLocation>
        <location evidence="1">Membrane</location>
        <topology evidence="1">Multi-pass membrane protein</topology>
    </subcellularLocation>
</comment>
<evidence type="ECO:0000256" key="2">
    <source>
        <dbReference type="ARBA" id="ARBA00022692"/>
    </source>
</evidence>
<feature type="compositionally biased region" description="Polar residues" evidence="5">
    <location>
        <begin position="634"/>
        <end position="646"/>
    </location>
</feature>
<organism evidence="9 10">
    <name type="scientific">Suillus luteus UH-Slu-Lm8-n1</name>
    <dbReference type="NCBI Taxonomy" id="930992"/>
    <lineage>
        <taxon>Eukaryota</taxon>
        <taxon>Fungi</taxon>
        <taxon>Dikarya</taxon>
        <taxon>Basidiomycota</taxon>
        <taxon>Agaricomycotina</taxon>
        <taxon>Agaricomycetes</taxon>
        <taxon>Agaricomycetidae</taxon>
        <taxon>Boletales</taxon>
        <taxon>Suillineae</taxon>
        <taxon>Suillaceae</taxon>
        <taxon>Suillus</taxon>
    </lineage>
</organism>
<feature type="compositionally biased region" description="Basic and acidic residues" evidence="5">
    <location>
        <begin position="490"/>
        <end position="499"/>
    </location>
</feature>
<keyword evidence="2 6" id="KW-0812">Transmembrane</keyword>
<name>A0A0D0B9L1_9AGAM</name>
<evidence type="ECO:0000313" key="9">
    <source>
        <dbReference type="EMBL" id="KIK46424.1"/>
    </source>
</evidence>
<feature type="transmembrane region" description="Helical" evidence="6">
    <location>
        <begin position="139"/>
        <end position="162"/>
    </location>
</feature>
<proteinExistence type="predicted"/>
<feature type="domain" description="TM7S3/TM198-like" evidence="8">
    <location>
        <begin position="118"/>
        <end position="344"/>
    </location>
</feature>
<protein>
    <recommendedName>
        <fullName evidence="8">TM7S3/TM198-like domain-containing protein</fullName>
    </recommendedName>
</protein>
<gene>
    <name evidence="9" type="ORF">CY34DRAFT_411153</name>
</gene>
<evidence type="ECO:0000256" key="6">
    <source>
        <dbReference type="SAM" id="Phobius"/>
    </source>
</evidence>